<feature type="compositionally biased region" description="Basic and acidic residues" evidence="1">
    <location>
        <begin position="280"/>
        <end position="306"/>
    </location>
</feature>
<evidence type="ECO:0000259" key="3">
    <source>
        <dbReference type="SMART" id="SM00198"/>
    </source>
</evidence>
<keyword evidence="5" id="KW-1185">Reference proteome</keyword>
<keyword evidence="2" id="KW-0732">Signal</keyword>
<evidence type="ECO:0000256" key="2">
    <source>
        <dbReference type="SAM" id="SignalP"/>
    </source>
</evidence>
<dbReference type="SUPFAM" id="SSF55797">
    <property type="entry name" value="PR-1-like"/>
    <property type="match status" value="1"/>
</dbReference>
<gene>
    <name evidence="4" type="ORF">TWF506_008102</name>
</gene>
<organism evidence="4 5">
    <name type="scientific">Arthrobotrys conoides</name>
    <dbReference type="NCBI Taxonomy" id="74498"/>
    <lineage>
        <taxon>Eukaryota</taxon>
        <taxon>Fungi</taxon>
        <taxon>Dikarya</taxon>
        <taxon>Ascomycota</taxon>
        <taxon>Pezizomycotina</taxon>
        <taxon>Orbiliomycetes</taxon>
        <taxon>Orbiliales</taxon>
        <taxon>Orbiliaceae</taxon>
        <taxon>Arthrobotrys</taxon>
    </lineage>
</organism>
<dbReference type="InterPro" id="IPR001283">
    <property type="entry name" value="CRISP-related"/>
</dbReference>
<reference evidence="4 5" key="1">
    <citation type="submission" date="2019-10" db="EMBL/GenBank/DDBJ databases">
        <authorList>
            <person name="Palmer J.M."/>
        </authorList>
    </citation>
    <scope>NUCLEOTIDE SEQUENCE [LARGE SCALE GENOMIC DNA]</scope>
    <source>
        <strain evidence="4 5">TWF506</strain>
    </source>
</reference>
<evidence type="ECO:0000256" key="1">
    <source>
        <dbReference type="SAM" id="MobiDB-lite"/>
    </source>
</evidence>
<proteinExistence type="predicted"/>
<dbReference type="Pfam" id="PF00188">
    <property type="entry name" value="CAP"/>
    <property type="match status" value="1"/>
</dbReference>
<dbReference type="AlphaFoldDB" id="A0AAN8RXX5"/>
<feature type="signal peptide" evidence="2">
    <location>
        <begin position="1"/>
        <end position="15"/>
    </location>
</feature>
<feature type="region of interest" description="Disordered" evidence="1">
    <location>
        <begin position="210"/>
        <end position="240"/>
    </location>
</feature>
<sequence>MKSSILSAFLFGASALAVPSAGLSGTGDLNKRSVPSRPDYVYYPQRPNQPPKTYQPPRNTNEFVPESEYRDAILRVHNEVRAAHDVPAMKWSRDLVNYAMTNTPSCQSYGHTRTLQQDGIGENILYGQQTPEQMVREMWYDKELRVYDFNRQGFSGATGHLTQMIWKGTTEVGCMVRKCPYGTYVKCDYRGKGNIIGQFEQNCKAPKNGYNSANNKNNQNYQNYQSNNQNYQNYRGGNKEYQSNYQNQASQKNQNYQNYQPANNNQGYQSYYYAKRDNTEENKYQQPSDKKKNCDKAGTVDRKSKSQPETTTENGPTGYARPVYSTLYETEKDKVYDITNPNNFNMVPGRTFRNIVYKQK</sequence>
<evidence type="ECO:0000313" key="5">
    <source>
        <dbReference type="Proteomes" id="UP001307849"/>
    </source>
</evidence>
<dbReference type="Gene3D" id="3.40.33.10">
    <property type="entry name" value="CAP"/>
    <property type="match status" value="1"/>
</dbReference>
<feature type="domain" description="SCP" evidence="3">
    <location>
        <begin position="68"/>
        <end position="197"/>
    </location>
</feature>
<dbReference type="PANTHER" id="PTHR10334">
    <property type="entry name" value="CYSTEINE-RICH SECRETORY PROTEIN-RELATED"/>
    <property type="match status" value="1"/>
</dbReference>
<comment type="caution">
    <text evidence="4">The sequence shown here is derived from an EMBL/GenBank/DDBJ whole genome shotgun (WGS) entry which is preliminary data.</text>
</comment>
<dbReference type="InterPro" id="IPR014044">
    <property type="entry name" value="CAP_dom"/>
</dbReference>
<protein>
    <recommendedName>
        <fullName evidence="3">SCP domain-containing protein</fullName>
    </recommendedName>
</protein>
<dbReference type="PRINTS" id="PR00837">
    <property type="entry name" value="V5TPXLIKE"/>
</dbReference>
<name>A0AAN8RXX5_9PEZI</name>
<evidence type="ECO:0000313" key="4">
    <source>
        <dbReference type="EMBL" id="KAK6513663.1"/>
    </source>
</evidence>
<feature type="region of interest" description="Disordered" evidence="1">
    <location>
        <begin position="280"/>
        <end position="322"/>
    </location>
</feature>
<feature type="region of interest" description="Disordered" evidence="1">
    <location>
        <begin position="22"/>
        <end position="59"/>
    </location>
</feature>
<dbReference type="Proteomes" id="UP001307849">
    <property type="component" value="Unassembled WGS sequence"/>
</dbReference>
<dbReference type="SMART" id="SM00198">
    <property type="entry name" value="SCP"/>
    <property type="match status" value="1"/>
</dbReference>
<accession>A0AAN8RXX5</accession>
<dbReference type="InterPro" id="IPR035940">
    <property type="entry name" value="CAP_sf"/>
</dbReference>
<feature type="chain" id="PRO_5042945930" description="SCP domain-containing protein" evidence="2">
    <location>
        <begin position="16"/>
        <end position="360"/>
    </location>
</feature>
<dbReference type="EMBL" id="JAVHJM010000005">
    <property type="protein sequence ID" value="KAK6513663.1"/>
    <property type="molecule type" value="Genomic_DNA"/>
</dbReference>